<evidence type="ECO:0000256" key="1">
    <source>
        <dbReference type="ARBA" id="ARBA00022487"/>
    </source>
</evidence>
<organism evidence="6 7">
    <name type="scientific">Leeuwenhoekiella polynyae</name>
    <dbReference type="NCBI Taxonomy" id="1550906"/>
    <lineage>
        <taxon>Bacteria</taxon>
        <taxon>Pseudomonadati</taxon>
        <taxon>Bacteroidota</taxon>
        <taxon>Flavobacteriia</taxon>
        <taxon>Flavobacteriales</taxon>
        <taxon>Flavobacteriaceae</taxon>
        <taxon>Leeuwenhoekiella</taxon>
    </lineage>
</organism>
<dbReference type="GO" id="GO:0052689">
    <property type="term" value="F:carboxylic ester hydrolase activity"/>
    <property type="evidence" value="ECO:0007669"/>
    <property type="project" value="UniProtKB-KW"/>
</dbReference>
<sequence>MYFKISNVFVLLTFIFLPLVLFCQNTAQIRDSINTYTYLDFKHMKEQLEIATENRPGPSGNPNDSNAANTDESAVREYILPDLLIAKNGEKISTSKQWERLRRPELIESIETEMYGRIPDNIPEISWIVESTRDTVIGGVLIQEERLKGIVDNAVYPEVEVEIQVLLGLPKLEKRSAIPVVIELGFLNSPFGKINEPSSYFISPYVPRFKQQLTMQGWGYAILDVNSIQADHGAGLKSGIIGLVNKGESRSPDDWGVLRAWGWGASKLVDYFSERADVDQERVAVEGTSRYGKAALVAMAFDPRISLGFIGSSGAGGASILRRNFGESVENLASTAEYHWFSGNFIKYASLKTVDDLPFDAHSVIALCAPRPVFISAGSSAIEGNWVDAKGMFLGGLNASPVYKLYGFKGYATNDFPFMGTALTEGELAFRQHGGGHSTGPNWSTWIAWARRYWDN</sequence>
<keyword evidence="3" id="KW-0378">Hydrolase</keyword>
<name>A0A4Q0P7F4_9FLAO</name>
<keyword evidence="2" id="KW-0732">Signal</keyword>
<dbReference type="AlphaFoldDB" id="A0A4Q0P7F4"/>
<dbReference type="Pfam" id="PF22244">
    <property type="entry name" value="GCE_fung"/>
    <property type="match status" value="1"/>
</dbReference>
<evidence type="ECO:0000256" key="3">
    <source>
        <dbReference type="ARBA" id="ARBA00022801"/>
    </source>
</evidence>
<keyword evidence="1" id="KW-0719">Serine esterase</keyword>
<dbReference type="SUPFAM" id="SSF53474">
    <property type="entry name" value="alpha/beta-Hydrolases"/>
    <property type="match status" value="1"/>
</dbReference>
<proteinExistence type="predicted"/>
<evidence type="ECO:0000256" key="4">
    <source>
        <dbReference type="SAM" id="MobiDB-lite"/>
    </source>
</evidence>
<dbReference type="Proteomes" id="UP000289859">
    <property type="component" value="Unassembled WGS sequence"/>
</dbReference>
<gene>
    <name evidence="6" type="ORF">DSM02_1797</name>
</gene>
<dbReference type="OrthoDB" id="9809261at2"/>
<dbReference type="EMBL" id="QOVK01000006">
    <property type="protein sequence ID" value="RXG22198.1"/>
    <property type="molecule type" value="Genomic_DNA"/>
</dbReference>
<evidence type="ECO:0000313" key="7">
    <source>
        <dbReference type="Proteomes" id="UP000289859"/>
    </source>
</evidence>
<protein>
    <recommendedName>
        <fullName evidence="5">4-O-methyl-glucuronoyl methylesterase-like domain-containing protein</fullName>
    </recommendedName>
</protein>
<keyword evidence="7" id="KW-1185">Reference proteome</keyword>
<feature type="region of interest" description="Disordered" evidence="4">
    <location>
        <begin position="52"/>
        <end position="71"/>
    </location>
</feature>
<evidence type="ECO:0000313" key="6">
    <source>
        <dbReference type="EMBL" id="RXG22198.1"/>
    </source>
</evidence>
<dbReference type="InterPro" id="IPR029058">
    <property type="entry name" value="AB_hydrolase_fold"/>
</dbReference>
<evidence type="ECO:0000259" key="5">
    <source>
        <dbReference type="Pfam" id="PF22244"/>
    </source>
</evidence>
<dbReference type="Gene3D" id="3.40.50.1820">
    <property type="entry name" value="alpha/beta hydrolase"/>
    <property type="match status" value="1"/>
</dbReference>
<accession>A0A4Q0P7F4</accession>
<evidence type="ECO:0000256" key="2">
    <source>
        <dbReference type="ARBA" id="ARBA00022729"/>
    </source>
</evidence>
<feature type="compositionally biased region" description="Polar residues" evidence="4">
    <location>
        <begin position="60"/>
        <end position="71"/>
    </location>
</feature>
<feature type="domain" description="4-O-methyl-glucuronoyl methylesterase-like" evidence="5">
    <location>
        <begin position="254"/>
        <end position="405"/>
    </location>
</feature>
<dbReference type="InterPro" id="IPR054579">
    <property type="entry name" value="GCE-like_dom"/>
</dbReference>
<reference evidence="6 7" key="1">
    <citation type="submission" date="2018-07" db="EMBL/GenBank/DDBJ databases">
        <title>Leeuwenhoekiella genomics.</title>
        <authorList>
            <person name="Tahon G."/>
            <person name="Willems A."/>
        </authorList>
    </citation>
    <scope>NUCLEOTIDE SEQUENCE [LARGE SCALE GENOMIC DNA]</scope>
    <source>
        <strain evidence="6 7">LMG 29608</strain>
    </source>
</reference>
<comment type="caution">
    <text evidence="6">The sequence shown here is derived from an EMBL/GenBank/DDBJ whole genome shotgun (WGS) entry which is preliminary data.</text>
</comment>
<dbReference type="RefSeq" id="WP_128765275.1">
    <property type="nucleotide sequence ID" value="NZ_JBHUOO010000046.1"/>
</dbReference>